<evidence type="ECO:0000259" key="5">
    <source>
        <dbReference type="Pfam" id="PF00884"/>
    </source>
</evidence>
<evidence type="ECO:0000256" key="1">
    <source>
        <dbReference type="ARBA" id="ARBA00008779"/>
    </source>
</evidence>
<dbReference type="Gene3D" id="3.40.720.10">
    <property type="entry name" value="Alkaline Phosphatase, subunit A"/>
    <property type="match status" value="1"/>
</dbReference>
<dbReference type="EC" id="3.1.6.-" evidence="6"/>
<evidence type="ECO:0000256" key="2">
    <source>
        <dbReference type="ARBA" id="ARBA00022723"/>
    </source>
</evidence>
<accession>A0ABV9KI08</accession>
<dbReference type="EMBL" id="JBHSGI010000016">
    <property type="protein sequence ID" value="MFC4669593.1"/>
    <property type="molecule type" value="Genomic_DNA"/>
</dbReference>
<dbReference type="Gene3D" id="3.30.1120.10">
    <property type="match status" value="1"/>
</dbReference>
<dbReference type="CDD" id="cd16025">
    <property type="entry name" value="PAS_like"/>
    <property type="match status" value="1"/>
</dbReference>
<protein>
    <submittedName>
        <fullName evidence="6">Arylsulfatase</fullName>
        <ecNumber evidence="6">3.1.6.-</ecNumber>
    </submittedName>
</protein>
<keyword evidence="2" id="KW-0479">Metal-binding</keyword>
<dbReference type="InterPro" id="IPR050738">
    <property type="entry name" value="Sulfatase"/>
</dbReference>
<evidence type="ECO:0000256" key="3">
    <source>
        <dbReference type="ARBA" id="ARBA00022801"/>
    </source>
</evidence>
<evidence type="ECO:0000256" key="4">
    <source>
        <dbReference type="ARBA" id="ARBA00022837"/>
    </source>
</evidence>
<proteinExistence type="inferred from homology"/>
<comment type="caution">
    <text evidence="6">The sequence shown here is derived from an EMBL/GenBank/DDBJ whole genome shotgun (WGS) entry which is preliminary data.</text>
</comment>
<keyword evidence="7" id="KW-1185">Reference proteome</keyword>
<dbReference type="GO" id="GO:0016787">
    <property type="term" value="F:hydrolase activity"/>
    <property type="evidence" value="ECO:0007669"/>
    <property type="project" value="UniProtKB-KW"/>
</dbReference>
<evidence type="ECO:0000313" key="6">
    <source>
        <dbReference type="EMBL" id="MFC4669593.1"/>
    </source>
</evidence>
<dbReference type="PANTHER" id="PTHR42693">
    <property type="entry name" value="ARYLSULFATASE FAMILY MEMBER"/>
    <property type="match status" value="1"/>
</dbReference>
<dbReference type="Proteomes" id="UP001595973">
    <property type="component" value="Unassembled WGS sequence"/>
</dbReference>
<dbReference type="InterPro" id="IPR000917">
    <property type="entry name" value="Sulfatase_N"/>
</dbReference>
<dbReference type="InterPro" id="IPR024607">
    <property type="entry name" value="Sulfatase_CS"/>
</dbReference>
<name>A0ABV9KI08_9RHOB</name>
<gene>
    <name evidence="6" type="ORF">ACFO5X_13605</name>
</gene>
<keyword evidence="3 6" id="KW-0378">Hydrolase</keyword>
<dbReference type="SUPFAM" id="SSF53649">
    <property type="entry name" value="Alkaline phosphatase-like"/>
    <property type="match status" value="1"/>
</dbReference>
<keyword evidence="4" id="KW-0106">Calcium</keyword>
<reference evidence="7" key="1">
    <citation type="journal article" date="2019" name="Int. J. Syst. Evol. Microbiol.">
        <title>The Global Catalogue of Microorganisms (GCM) 10K type strain sequencing project: providing services to taxonomists for standard genome sequencing and annotation.</title>
        <authorList>
            <consortium name="The Broad Institute Genomics Platform"/>
            <consortium name="The Broad Institute Genome Sequencing Center for Infectious Disease"/>
            <person name="Wu L."/>
            <person name="Ma J."/>
        </authorList>
    </citation>
    <scope>NUCLEOTIDE SEQUENCE [LARGE SCALE GENOMIC DNA]</scope>
    <source>
        <strain evidence="7">CGMCC 4.7283</strain>
    </source>
</reference>
<dbReference type="PANTHER" id="PTHR42693:SF53">
    <property type="entry name" value="ENDO-4-O-SULFATASE"/>
    <property type="match status" value="1"/>
</dbReference>
<dbReference type="Pfam" id="PF00884">
    <property type="entry name" value="Sulfatase"/>
    <property type="match status" value="1"/>
</dbReference>
<feature type="domain" description="Sulfatase N-terminal" evidence="5">
    <location>
        <begin position="5"/>
        <end position="415"/>
    </location>
</feature>
<dbReference type="InterPro" id="IPR017850">
    <property type="entry name" value="Alkaline_phosphatase_core_sf"/>
</dbReference>
<organism evidence="6 7">
    <name type="scientific">Seohaeicola nanhaiensis</name>
    <dbReference type="NCBI Taxonomy" id="1387282"/>
    <lineage>
        <taxon>Bacteria</taxon>
        <taxon>Pseudomonadati</taxon>
        <taxon>Pseudomonadota</taxon>
        <taxon>Alphaproteobacteria</taxon>
        <taxon>Rhodobacterales</taxon>
        <taxon>Roseobacteraceae</taxon>
        <taxon>Seohaeicola</taxon>
    </lineage>
</organism>
<dbReference type="PROSITE" id="PS00149">
    <property type="entry name" value="SULFATASE_2"/>
    <property type="match status" value="1"/>
</dbReference>
<comment type="similarity">
    <text evidence="1">Belongs to the sulfatase family.</text>
</comment>
<dbReference type="RefSeq" id="WP_380718026.1">
    <property type="nucleotide sequence ID" value="NZ_JBHSGI010000016.1"/>
</dbReference>
<sequence>MPNRPNVVLILVDDMGFADLGVTGSEIRTPNIDALAKGGALMTAMYNCARCCPTRASLLTGLYPHNAGVGHMGADLGTPAYRGFLRNDSATIAEHLRAAGYRTLMSGKWHVAGDFMAREVDSWRVGDVDHPTPRQRGFDRFYGIVDGVTHFFSPHFMLEDDSRVDVYPDDFYFTDAITDKAIGMVEDATKDDVPFFLYLAHAAPHWPLHALPEDISRYDGVYDKGWDAMRTARHEEMNARGLFQTNWDISPRDSEVHPWADDKHKDWQASKMATYAAMVDRMDQSIGRFVAALKRLGQYDNTLILFLSDNGGCAEFMAEDGWAKFFPDQTHDGRTILMGNRPDIRPGDALTYQSYDKPWANVSNVPFRLFKHYVHEGGISTPLIAHWPGHIQPGQVAHQAAHVVDILPTILEVTGATYLGELGGEAIQPCQGESLLPLLKGADWSREAPIFWEHEGNSAVRMGNFKLVRQHGKAWELFDMETDRTELHNLTGKGGRLETDLLRRYDDWAAKTGVMDWNIALPRLLAAWDMDNAEG</sequence>
<evidence type="ECO:0000313" key="7">
    <source>
        <dbReference type="Proteomes" id="UP001595973"/>
    </source>
</evidence>